<dbReference type="Proteomes" id="UP000076532">
    <property type="component" value="Unassembled WGS sequence"/>
</dbReference>
<dbReference type="EMBL" id="KV417572">
    <property type="protein sequence ID" value="KZP18419.1"/>
    <property type="molecule type" value="Genomic_DNA"/>
</dbReference>
<evidence type="ECO:0000313" key="3">
    <source>
        <dbReference type="Proteomes" id="UP000076532"/>
    </source>
</evidence>
<organism evidence="2 3">
    <name type="scientific">Athelia psychrophila</name>
    <dbReference type="NCBI Taxonomy" id="1759441"/>
    <lineage>
        <taxon>Eukaryota</taxon>
        <taxon>Fungi</taxon>
        <taxon>Dikarya</taxon>
        <taxon>Basidiomycota</taxon>
        <taxon>Agaricomycotina</taxon>
        <taxon>Agaricomycetes</taxon>
        <taxon>Agaricomycetidae</taxon>
        <taxon>Atheliales</taxon>
        <taxon>Atheliaceae</taxon>
        <taxon>Athelia</taxon>
    </lineage>
</organism>
<accession>A0A166H2Q8</accession>
<feature type="region of interest" description="Disordered" evidence="1">
    <location>
        <begin position="1"/>
        <end position="38"/>
    </location>
</feature>
<keyword evidence="3" id="KW-1185">Reference proteome</keyword>
<gene>
    <name evidence="2" type="ORF">FIBSPDRAFT_591435</name>
</gene>
<evidence type="ECO:0000256" key="1">
    <source>
        <dbReference type="SAM" id="MobiDB-lite"/>
    </source>
</evidence>
<sequence>MSTRNARPGRCRSATLGPRGLQPRCTASHRTPHRSRRAAQDRACGRDWRYLCCCRYWLGVLKRRIVECPCLYPLIVPLSTRAPSYFSTLSSPSRTRTPSQMRPQSPLAASFVRLLPRWREPNTQLASLRHWRAL</sequence>
<proteinExistence type="predicted"/>
<dbReference type="AlphaFoldDB" id="A0A166H2Q8"/>
<protein>
    <submittedName>
        <fullName evidence="2">Uncharacterized protein</fullName>
    </submittedName>
</protein>
<evidence type="ECO:0000313" key="2">
    <source>
        <dbReference type="EMBL" id="KZP18419.1"/>
    </source>
</evidence>
<reference evidence="2 3" key="1">
    <citation type="journal article" date="2016" name="Mol. Biol. Evol.">
        <title>Comparative Genomics of Early-Diverging Mushroom-Forming Fungi Provides Insights into the Origins of Lignocellulose Decay Capabilities.</title>
        <authorList>
            <person name="Nagy L.G."/>
            <person name="Riley R."/>
            <person name="Tritt A."/>
            <person name="Adam C."/>
            <person name="Daum C."/>
            <person name="Floudas D."/>
            <person name="Sun H."/>
            <person name="Yadav J.S."/>
            <person name="Pangilinan J."/>
            <person name="Larsson K.H."/>
            <person name="Matsuura K."/>
            <person name="Barry K."/>
            <person name="Labutti K."/>
            <person name="Kuo R."/>
            <person name="Ohm R.A."/>
            <person name="Bhattacharya S.S."/>
            <person name="Shirouzu T."/>
            <person name="Yoshinaga Y."/>
            <person name="Martin F.M."/>
            <person name="Grigoriev I.V."/>
            <person name="Hibbett D.S."/>
        </authorList>
    </citation>
    <scope>NUCLEOTIDE SEQUENCE [LARGE SCALE GENOMIC DNA]</scope>
    <source>
        <strain evidence="2 3">CBS 109695</strain>
    </source>
</reference>
<name>A0A166H2Q8_9AGAM</name>